<dbReference type="InterPro" id="IPR050537">
    <property type="entry name" value="2-oxoacid_dehydrogenase"/>
</dbReference>
<evidence type="ECO:0000313" key="10">
    <source>
        <dbReference type="Proteomes" id="UP001515500"/>
    </source>
</evidence>
<dbReference type="PRINTS" id="PR01071">
    <property type="entry name" value="ACOABIOTINCC"/>
</dbReference>
<dbReference type="CDD" id="cd06850">
    <property type="entry name" value="biotinyl_domain"/>
    <property type="match status" value="1"/>
</dbReference>
<dbReference type="AlphaFoldDB" id="A0AB40BF59"/>
<dbReference type="InterPro" id="IPR001249">
    <property type="entry name" value="AcCoA_biotinCC"/>
</dbReference>
<evidence type="ECO:0000313" key="11">
    <source>
        <dbReference type="RefSeq" id="XP_039125944.1"/>
    </source>
</evidence>
<evidence type="ECO:0000256" key="7">
    <source>
        <dbReference type="RuleBase" id="RU364072"/>
    </source>
</evidence>
<keyword evidence="7" id="KW-0934">Plastid</keyword>
<name>A0AB40BF59_DIOCR</name>
<dbReference type="GO" id="GO:0009317">
    <property type="term" value="C:acetyl-CoA carboxylase complex"/>
    <property type="evidence" value="ECO:0007669"/>
    <property type="project" value="InterPro"/>
</dbReference>
<keyword evidence="6 7" id="KW-0092">Biotin</keyword>
<evidence type="ECO:0000256" key="8">
    <source>
        <dbReference type="SAM" id="MobiDB-lite"/>
    </source>
</evidence>
<feature type="region of interest" description="Disordered" evidence="8">
    <location>
        <begin position="161"/>
        <end position="216"/>
    </location>
</feature>
<comment type="function">
    <text evidence="7">This protein is a component of the acetyl coenzyme A carboxylase complex; first, biotin carboxylase catalyzes the carboxylation of the carrier protein and then the transcarboxylase transfers the carboxyl group to form malonyl-CoA.</text>
</comment>
<dbReference type="GO" id="GO:0003989">
    <property type="term" value="F:acetyl-CoA carboxylase activity"/>
    <property type="evidence" value="ECO:0007669"/>
    <property type="project" value="InterPro"/>
</dbReference>
<keyword evidence="5 7" id="KW-0275">Fatty acid biosynthesis</keyword>
<comment type="pathway">
    <text evidence="1 7">Lipid metabolism; fatty acid biosynthesis.</text>
</comment>
<dbReference type="Gene3D" id="2.40.50.100">
    <property type="match status" value="1"/>
</dbReference>
<evidence type="ECO:0000256" key="2">
    <source>
        <dbReference type="ARBA" id="ARBA00022516"/>
    </source>
</evidence>
<dbReference type="GO" id="GO:0009507">
    <property type="term" value="C:chloroplast"/>
    <property type="evidence" value="ECO:0007669"/>
    <property type="project" value="UniProtKB-SubCell"/>
</dbReference>
<feature type="region of interest" description="Disordered" evidence="8">
    <location>
        <begin position="73"/>
        <end position="104"/>
    </location>
</feature>
<protein>
    <recommendedName>
        <fullName evidence="7">Biotin carboxyl carrier protein of acetyl-CoA carboxylase</fullName>
    </recommendedName>
</protein>
<dbReference type="GO" id="GO:0006633">
    <property type="term" value="P:fatty acid biosynthetic process"/>
    <property type="evidence" value="ECO:0007669"/>
    <property type="project" value="UniProtKB-KW"/>
</dbReference>
<keyword evidence="7" id="KW-0150">Chloroplast</keyword>
<gene>
    <name evidence="11" type="primary">LOC120261981</name>
</gene>
<feature type="domain" description="Lipoyl-binding" evidence="9">
    <location>
        <begin position="206"/>
        <end position="282"/>
    </location>
</feature>
<dbReference type="GeneID" id="120261981"/>
<feature type="compositionally biased region" description="Low complexity" evidence="8">
    <location>
        <begin position="177"/>
        <end position="197"/>
    </location>
</feature>
<evidence type="ECO:0000256" key="4">
    <source>
        <dbReference type="ARBA" id="ARBA00023098"/>
    </source>
</evidence>
<dbReference type="PANTHER" id="PTHR43416">
    <property type="entry name" value="DIHYDROLIPOYLLYSINE-RESIDUE SUCCINYLTRANSFERASE COMPONENT OF 2-OXOGLUTARATE DEHYDROGENASE COMPLEX, MITOCHONDRIAL-RELATED"/>
    <property type="match status" value="1"/>
</dbReference>
<keyword evidence="4 7" id="KW-0443">Lipid metabolism</keyword>
<evidence type="ECO:0000256" key="3">
    <source>
        <dbReference type="ARBA" id="ARBA00022832"/>
    </source>
</evidence>
<dbReference type="Proteomes" id="UP001515500">
    <property type="component" value="Chromosome 5"/>
</dbReference>
<keyword evidence="2 7" id="KW-0444">Lipid biosynthesis</keyword>
<evidence type="ECO:0000256" key="6">
    <source>
        <dbReference type="ARBA" id="ARBA00023267"/>
    </source>
</evidence>
<evidence type="ECO:0000256" key="1">
    <source>
        <dbReference type="ARBA" id="ARBA00005194"/>
    </source>
</evidence>
<dbReference type="InterPro" id="IPR001882">
    <property type="entry name" value="Biotin_BS"/>
</dbReference>
<evidence type="ECO:0000256" key="5">
    <source>
        <dbReference type="ARBA" id="ARBA00023160"/>
    </source>
</evidence>
<comment type="subcellular location">
    <subcellularLocation>
        <location evidence="7">Plastid</location>
        <location evidence="7">Chloroplast</location>
    </subcellularLocation>
</comment>
<evidence type="ECO:0000259" key="9">
    <source>
        <dbReference type="PROSITE" id="PS50968"/>
    </source>
</evidence>
<proteinExistence type="predicted"/>
<dbReference type="RefSeq" id="XP_039125944.1">
    <property type="nucleotide sequence ID" value="XM_039270010.1"/>
</dbReference>
<sequence length="283" mass="29300">MASSSSIPTASAAVGKLSSSLPPAAAAAPSRPALRVSFRLSSVPAKLVFRSSQALKICSGRSTFVKAQMNEVAGSSSNDAAPAKSNVEIPEPKEKDPPSVPMSEEAVSEFMTQVASLVKLVDSKDIVELQLKQLGCELIIRKKEAVPQPLAAMPAVTMHPPPQLAAMPSQFPPPASPSTSLAPSPAAAVAPTSAPSSAPKPPKSSHPPLKSPMAGTFYRSPGPGLAPFVKVGDKVNKGQVICIIEAMKLMNEIEADQSGTVVEMLADDGKPVGIEQPLFVIEP</sequence>
<keyword evidence="3 7" id="KW-0276">Fatty acid metabolism</keyword>
<organism evidence="10 11">
    <name type="scientific">Dioscorea cayennensis subsp. rotundata</name>
    <name type="common">White Guinea yam</name>
    <name type="synonym">Dioscorea rotundata</name>
    <dbReference type="NCBI Taxonomy" id="55577"/>
    <lineage>
        <taxon>Eukaryota</taxon>
        <taxon>Viridiplantae</taxon>
        <taxon>Streptophyta</taxon>
        <taxon>Embryophyta</taxon>
        <taxon>Tracheophyta</taxon>
        <taxon>Spermatophyta</taxon>
        <taxon>Magnoliopsida</taxon>
        <taxon>Liliopsida</taxon>
        <taxon>Dioscoreales</taxon>
        <taxon>Dioscoreaceae</taxon>
        <taxon>Dioscorea</taxon>
    </lineage>
</organism>
<dbReference type="PROSITE" id="PS00188">
    <property type="entry name" value="BIOTIN"/>
    <property type="match status" value="1"/>
</dbReference>
<feature type="region of interest" description="Disordered" evidence="8">
    <location>
        <begin position="1"/>
        <end position="31"/>
    </location>
</feature>
<dbReference type="FunFam" id="2.40.50.100:FF:000003">
    <property type="entry name" value="Acetyl-CoA carboxylase biotin carboxyl carrier protein"/>
    <property type="match status" value="1"/>
</dbReference>
<accession>A0AB40BF59</accession>
<reference evidence="11" key="1">
    <citation type="submission" date="2025-08" db="UniProtKB">
        <authorList>
            <consortium name="RefSeq"/>
        </authorList>
    </citation>
    <scope>IDENTIFICATION</scope>
</reference>
<dbReference type="PANTHER" id="PTHR43416:SF38">
    <property type="entry name" value="BIOTIN CARBOXYL CARRIER PROTEIN OF ACETYL-COA CARBOXYLASE 1, CHLOROPLASTIC"/>
    <property type="match status" value="1"/>
</dbReference>
<keyword evidence="10" id="KW-1185">Reference proteome</keyword>
<dbReference type="InterPro" id="IPR011053">
    <property type="entry name" value="Single_hybrid_motif"/>
</dbReference>
<dbReference type="InterPro" id="IPR000089">
    <property type="entry name" value="Biotin_lipoyl"/>
</dbReference>
<dbReference type="PROSITE" id="PS50968">
    <property type="entry name" value="BIOTINYL_LIPOYL"/>
    <property type="match status" value="1"/>
</dbReference>
<dbReference type="NCBIfam" id="TIGR00531">
    <property type="entry name" value="BCCP"/>
    <property type="match status" value="1"/>
</dbReference>
<dbReference type="SUPFAM" id="SSF51230">
    <property type="entry name" value="Single hybrid motif"/>
    <property type="match status" value="1"/>
</dbReference>
<dbReference type="Pfam" id="PF00364">
    <property type="entry name" value="Biotin_lipoyl"/>
    <property type="match status" value="1"/>
</dbReference>